<dbReference type="SUPFAM" id="SSF57016">
    <property type="entry name" value="Plant lectins/antimicrobial peptides"/>
    <property type="match status" value="1"/>
</dbReference>
<dbReference type="Proteomes" id="UP000799423">
    <property type="component" value="Unassembled WGS sequence"/>
</dbReference>
<evidence type="ECO:0000256" key="2">
    <source>
        <dbReference type="PROSITE-ProRule" id="PRU00261"/>
    </source>
</evidence>
<feature type="domain" description="Chitin-binding type-1" evidence="3">
    <location>
        <begin position="3"/>
        <end position="50"/>
    </location>
</feature>
<gene>
    <name evidence="4" type="ORF">T440DRAFT_356013</name>
</gene>
<proteinExistence type="predicted"/>
<sequence length="50" mass="5305">NENQRCGPKYKGLSCARSKYGSCCSQYGWCGSTKDHCNAGCQSAFGTCTG</sequence>
<accession>A0A6A7B2X9</accession>
<dbReference type="EMBL" id="MU006316">
    <property type="protein sequence ID" value="KAF2848708.1"/>
    <property type="molecule type" value="Genomic_DNA"/>
</dbReference>
<evidence type="ECO:0000313" key="5">
    <source>
        <dbReference type="Proteomes" id="UP000799423"/>
    </source>
</evidence>
<reference evidence="4" key="1">
    <citation type="submission" date="2020-01" db="EMBL/GenBank/DDBJ databases">
        <authorList>
            <consortium name="DOE Joint Genome Institute"/>
            <person name="Haridas S."/>
            <person name="Albert R."/>
            <person name="Binder M."/>
            <person name="Bloem J."/>
            <person name="Labutti K."/>
            <person name="Salamov A."/>
            <person name="Andreopoulos B."/>
            <person name="Baker S.E."/>
            <person name="Barry K."/>
            <person name="Bills G."/>
            <person name="Bluhm B.H."/>
            <person name="Cannon C."/>
            <person name="Castanera R."/>
            <person name="Culley D.E."/>
            <person name="Daum C."/>
            <person name="Ezra D."/>
            <person name="Gonzalez J.B."/>
            <person name="Henrissat B."/>
            <person name="Kuo A."/>
            <person name="Liang C."/>
            <person name="Lipzen A."/>
            <person name="Lutzoni F."/>
            <person name="Magnuson J."/>
            <person name="Mondo S."/>
            <person name="Nolan M."/>
            <person name="Ohm R."/>
            <person name="Pangilinan J."/>
            <person name="Park H.-J."/>
            <person name="Ramirez L."/>
            <person name="Alfaro M."/>
            <person name="Sun H."/>
            <person name="Tritt A."/>
            <person name="Yoshinaga Y."/>
            <person name="Zwiers L.-H."/>
            <person name="Turgeon B.G."/>
            <person name="Goodwin S.B."/>
            <person name="Spatafora J.W."/>
            <person name="Crous P.W."/>
            <person name="Grigoriev I.V."/>
        </authorList>
    </citation>
    <scope>NUCLEOTIDE SEQUENCE</scope>
    <source>
        <strain evidence="4">IPT5</strain>
    </source>
</reference>
<dbReference type="SMART" id="SM00270">
    <property type="entry name" value="ChtBD1"/>
    <property type="match status" value="1"/>
</dbReference>
<keyword evidence="5" id="KW-1185">Reference proteome</keyword>
<dbReference type="InterPro" id="IPR036861">
    <property type="entry name" value="Endochitinase-like_sf"/>
</dbReference>
<dbReference type="InterPro" id="IPR001002">
    <property type="entry name" value="Chitin-bd_1"/>
</dbReference>
<keyword evidence="1 2" id="KW-0147">Chitin-binding</keyword>
<feature type="non-terminal residue" evidence="4">
    <location>
        <position position="1"/>
    </location>
</feature>
<organism evidence="4 5">
    <name type="scientific">Plenodomus tracheiphilus IPT5</name>
    <dbReference type="NCBI Taxonomy" id="1408161"/>
    <lineage>
        <taxon>Eukaryota</taxon>
        <taxon>Fungi</taxon>
        <taxon>Dikarya</taxon>
        <taxon>Ascomycota</taxon>
        <taxon>Pezizomycotina</taxon>
        <taxon>Dothideomycetes</taxon>
        <taxon>Pleosporomycetidae</taxon>
        <taxon>Pleosporales</taxon>
        <taxon>Pleosporineae</taxon>
        <taxon>Leptosphaeriaceae</taxon>
        <taxon>Plenodomus</taxon>
    </lineage>
</organism>
<dbReference type="AlphaFoldDB" id="A0A6A7B2X9"/>
<evidence type="ECO:0000256" key="1">
    <source>
        <dbReference type="ARBA" id="ARBA00022669"/>
    </source>
</evidence>
<dbReference type="PROSITE" id="PS50941">
    <property type="entry name" value="CHIT_BIND_I_2"/>
    <property type="match status" value="1"/>
</dbReference>
<evidence type="ECO:0000313" key="4">
    <source>
        <dbReference type="EMBL" id="KAF2848708.1"/>
    </source>
</evidence>
<feature type="disulfide bond" evidence="2">
    <location>
        <begin position="23"/>
        <end position="37"/>
    </location>
</feature>
<name>A0A6A7B2X9_9PLEO</name>
<keyword evidence="2" id="KW-1015">Disulfide bond</keyword>
<feature type="non-terminal residue" evidence="4">
    <location>
        <position position="50"/>
    </location>
</feature>
<dbReference type="GO" id="GO:0008061">
    <property type="term" value="F:chitin binding"/>
    <property type="evidence" value="ECO:0007669"/>
    <property type="project" value="UniProtKB-UniRule"/>
</dbReference>
<dbReference type="Gene3D" id="3.30.60.10">
    <property type="entry name" value="Endochitinase-like"/>
    <property type="match status" value="1"/>
</dbReference>
<comment type="caution">
    <text evidence="2">Lacks conserved residue(s) required for the propagation of feature annotation.</text>
</comment>
<dbReference type="OrthoDB" id="1193027at2759"/>
<evidence type="ECO:0000259" key="3">
    <source>
        <dbReference type="PROSITE" id="PS50941"/>
    </source>
</evidence>
<protein>
    <submittedName>
        <fullName evidence="4">Carbohydrate-binding module family 18 protein</fullName>
    </submittedName>
</protein>
<dbReference type="Pfam" id="PF00187">
    <property type="entry name" value="Chitin_bind_1"/>
    <property type="match status" value="1"/>
</dbReference>